<organism evidence="10 11">
    <name type="scientific">Perkinsus chesapeaki</name>
    <name type="common">Clam parasite</name>
    <name type="synonym">Perkinsus andrewsi</name>
    <dbReference type="NCBI Taxonomy" id="330153"/>
    <lineage>
        <taxon>Eukaryota</taxon>
        <taxon>Sar</taxon>
        <taxon>Alveolata</taxon>
        <taxon>Perkinsozoa</taxon>
        <taxon>Perkinsea</taxon>
        <taxon>Perkinsida</taxon>
        <taxon>Perkinsidae</taxon>
        <taxon>Perkinsus</taxon>
    </lineage>
</organism>
<dbReference type="PRINTS" id="PR01271">
    <property type="entry name" value="HISDACETLASE"/>
</dbReference>
<evidence type="ECO:0000256" key="1">
    <source>
        <dbReference type="ARBA" id="ARBA00006457"/>
    </source>
</evidence>
<dbReference type="Pfam" id="PF13639">
    <property type="entry name" value="zf-RING_2"/>
    <property type="match status" value="1"/>
</dbReference>
<dbReference type="GO" id="GO:0040029">
    <property type="term" value="P:epigenetic regulation of gene expression"/>
    <property type="evidence" value="ECO:0007669"/>
    <property type="project" value="TreeGrafter"/>
</dbReference>
<dbReference type="PRINTS" id="PR01270">
    <property type="entry name" value="HDASUPER"/>
</dbReference>
<keyword evidence="4" id="KW-0378">Hydrolase</keyword>
<comment type="similarity">
    <text evidence="1">Belongs to the histone deacetylase family. HD type 1 subfamily.</text>
</comment>
<feature type="region of interest" description="Disordered" evidence="7">
    <location>
        <begin position="1"/>
        <end position="20"/>
    </location>
</feature>
<evidence type="ECO:0000256" key="8">
    <source>
        <dbReference type="SAM" id="Phobius"/>
    </source>
</evidence>
<dbReference type="CDD" id="cd09991">
    <property type="entry name" value="HDAC_classI"/>
    <property type="match status" value="1"/>
</dbReference>
<sequence>MAPRDSATAEAGKLPATTSSRFDTPRPVAYFTDIHHRILGNGRYEVVEGTDIGAFKFAVGGCGDHPMDPERLRLTHSLILNYGLLESESPMNRLSLYSFEPATFDELAVFHDRRYLDFIRNPSETERKRHVVDPFVKYNLSLLPWTDCTLFEGVYDYCCRTAGASLDAAQWLCDNTESRPVAINWNGGMHHAHCANAAGFCYVNDIVLAIVKLLEVYDRVLYVDLDYHHGDAVEEAFYSCPRVVTLSIHSAPSKSSGNSFPGTGAVYDIGPDGTPGKGHAVNLPMKPGLTDDLFLYALRTTLEALLQRFRPSCLVVQSGSDSLAGDLLTSHSGFNLSTRGHATAVQELRRLGIPTLVLGGGGYSLTSVAKCWSMETAVWLNRGEPFLSPGAEDTSIPSSDQYYVRYDACPSVHVKAQSNLKEHNTRDSVEHTVNTVLDNINKYIPIAPSVPFGLSLPEAPEPKRRRSNASLDEADAKGTFINHTVGGLSGSSTMAPCRPRWNLFILTAAVVEAIATEVCEGHGSCLECTSSPLCWWCPARSSCEAWPEPDGFGKTAMKLAEGRREQDACEDCVGGEGTCYGSCYARRLGPDDCALWFHGEGLQPPPDGCLDFYRDGLKSLHTSLAMPLFRGLRGDDHGNMTDEIPMELELSGWALALVLVLPIGIPLITVAILYYIMKCYRRCRRQGENPNENRSNPTYVNRTEANRLISQGTRRTVIPEEKCGSSETCNVCIDSIHAGDSQRTLWCGHAFHDECIRTWLLRPQRIRWPSTDEVELQTRWYDPKRMSCPTCRTSIVDALGPSEIFPTIIGHPAASRSSQSIITY</sequence>
<evidence type="ECO:0000313" key="11">
    <source>
        <dbReference type="Proteomes" id="UP000591131"/>
    </source>
</evidence>
<comment type="caution">
    <text evidence="10">The sequence shown here is derived from an EMBL/GenBank/DDBJ whole genome shotgun (WGS) entry which is preliminary data.</text>
</comment>
<dbReference type="InterPro" id="IPR013083">
    <property type="entry name" value="Znf_RING/FYVE/PHD"/>
</dbReference>
<dbReference type="SMART" id="SM00184">
    <property type="entry name" value="RING"/>
    <property type="match status" value="1"/>
</dbReference>
<dbReference type="GO" id="GO:0000118">
    <property type="term" value="C:histone deacetylase complex"/>
    <property type="evidence" value="ECO:0007669"/>
    <property type="project" value="UniProtKB-ARBA"/>
</dbReference>
<dbReference type="InterPro" id="IPR003084">
    <property type="entry name" value="HDAC_I/II"/>
</dbReference>
<dbReference type="InterPro" id="IPR023801">
    <property type="entry name" value="His_deacetylse_dom"/>
</dbReference>
<evidence type="ECO:0000256" key="7">
    <source>
        <dbReference type="SAM" id="MobiDB-lite"/>
    </source>
</evidence>
<dbReference type="InterPro" id="IPR000286">
    <property type="entry name" value="HDACs"/>
</dbReference>
<dbReference type="EMBL" id="JAAPAO010000194">
    <property type="protein sequence ID" value="KAF4668248.1"/>
    <property type="molecule type" value="Genomic_DNA"/>
</dbReference>
<proteinExistence type="inferred from homology"/>
<protein>
    <recommendedName>
        <fullName evidence="3">histone deacetylase</fullName>
        <ecNumber evidence="3">3.5.1.98</ecNumber>
    </recommendedName>
</protein>
<dbReference type="GO" id="GO:0141221">
    <property type="term" value="F:histone deacetylase activity, hydrolytic mechanism"/>
    <property type="evidence" value="ECO:0007669"/>
    <property type="project" value="UniProtKB-EC"/>
</dbReference>
<name>A0A7J6M9I9_PERCH</name>
<comment type="similarity">
    <text evidence="2">Belongs to the histone deacetylase family. HD type 2 subfamily.</text>
</comment>
<dbReference type="EC" id="3.5.1.98" evidence="3"/>
<keyword evidence="8" id="KW-1133">Transmembrane helix</keyword>
<gene>
    <name evidence="10" type="primary">HDAC8</name>
    <name evidence="10" type="ORF">FOL47_003103</name>
</gene>
<evidence type="ECO:0000313" key="10">
    <source>
        <dbReference type="EMBL" id="KAF4668248.1"/>
    </source>
</evidence>
<dbReference type="SUPFAM" id="SSF57850">
    <property type="entry name" value="RING/U-box"/>
    <property type="match status" value="1"/>
</dbReference>
<dbReference type="GO" id="GO:0008270">
    <property type="term" value="F:zinc ion binding"/>
    <property type="evidence" value="ECO:0007669"/>
    <property type="project" value="UniProtKB-KW"/>
</dbReference>
<feature type="domain" description="RING-type" evidence="9">
    <location>
        <begin position="729"/>
        <end position="792"/>
    </location>
</feature>
<accession>A0A7J6M9I9</accession>
<evidence type="ECO:0000256" key="6">
    <source>
        <dbReference type="PROSITE-ProRule" id="PRU00175"/>
    </source>
</evidence>
<dbReference type="InterPro" id="IPR001841">
    <property type="entry name" value="Znf_RING"/>
</dbReference>
<evidence type="ECO:0000256" key="2">
    <source>
        <dbReference type="ARBA" id="ARBA00007738"/>
    </source>
</evidence>
<keyword evidence="11" id="KW-1185">Reference proteome</keyword>
<dbReference type="InterPro" id="IPR023696">
    <property type="entry name" value="Ureohydrolase_dom_sf"/>
</dbReference>
<reference evidence="10 11" key="1">
    <citation type="submission" date="2020-04" db="EMBL/GenBank/DDBJ databases">
        <title>Perkinsus chesapeaki whole genome sequence.</title>
        <authorList>
            <person name="Bogema D.R."/>
        </authorList>
    </citation>
    <scope>NUCLEOTIDE SEQUENCE [LARGE SCALE GENOMIC DNA]</scope>
    <source>
        <strain evidence="10">ATCC PRA-425</strain>
    </source>
</reference>
<keyword evidence="6" id="KW-0862">Zinc</keyword>
<evidence type="ECO:0000256" key="5">
    <source>
        <dbReference type="ARBA" id="ARBA00022853"/>
    </source>
</evidence>
<keyword evidence="6" id="KW-0863">Zinc-finger</keyword>
<dbReference type="PANTHER" id="PTHR10625:SF10">
    <property type="entry name" value="HISTONE DEACETYLASE HDAC1"/>
    <property type="match status" value="1"/>
</dbReference>
<dbReference type="Gene3D" id="3.30.40.10">
    <property type="entry name" value="Zinc/RING finger domain, C3HC4 (zinc finger)"/>
    <property type="match status" value="1"/>
</dbReference>
<keyword evidence="5" id="KW-0156">Chromatin regulator</keyword>
<feature type="transmembrane region" description="Helical" evidence="8">
    <location>
        <begin position="653"/>
        <end position="676"/>
    </location>
</feature>
<dbReference type="Proteomes" id="UP000591131">
    <property type="component" value="Unassembled WGS sequence"/>
</dbReference>
<dbReference type="SUPFAM" id="SSF52768">
    <property type="entry name" value="Arginase/deacetylase"/>
    <property type="match status" value="1"/>
</dbReference>
<keyword evidence="6" id="KW-0479">Metal-binding</keyword>
<keyword evidence="8" id="KW-0812">Transmembrane</keyword>
<dbReference type="PANTHER" id="PTHR10625">
    <property type="entry name" value="HISTONE DEACETYLASE HDAC1-RELATED"/>
    <property type="match status" value="1"/>
</dbReference>
<evidence type="ECO:0000256" key="4">
    <source>
        <dbReference type="ARBA" id="ARBA00022801"/>
    </source>
</evidence>
<dbReference type="AlphaFoldDB" id="A0A7J6M9I9"/>
<dbReference type="Pfam" id="PF00850">
    <property type="entry name" value="Hist_deacetyl"/>
    <property type="match status" value="1"/>
</dbReference>
<dbReference type="OrthoDB" id="416601at2759"/>
<evidence type="ECO:0000256" key="3">
    <source>
        <dbReference type="ARBA" id="ARBA00012111"/>
    </source>
</evidence>
<keyword evidence="8" id="KW-0472">Membrane</keyword>
<dbReference type="PROSITE" id="PS50089">
    <property type="entry name" value="ZF_RING_2"/>
    <property type="match status" value="1"/>
</dbReference>
<evidence type="ECO:0000259" key="9">
    <source>
        <dbReference type="PROSITE" id="PS50089"/>
    </source>
</evidence>
<dbReference type="InterPro" id="IPR037138">
    <property type="entry name" value="His_deacetylse_dom_sf"/>
</dbReference>
<dbReference type="Gene3D" id="3.40.800.20">
    <property type="entry name" value="Histone deacetylase domain"/>
    <property type="match status" value="1"/>
</dbReference>